<organism evidence="2 3">
    <name type="scientific">Candidatus Gottesmanbacteria bacterium RIFOXYB1_FULL_47_11</name>
    <dbReference type="NCBI Taxonomy" id="1798401"/>
    <lineage>
        <taxon>Bacteria</taxon>
        <taxon>Candidatus Gottesmaniibacteriota</taxon>
    </lineage>
</organism>
<evidence type="ECO:0000313" key="3">
    <source>
        <dbReference type="Proteomes" id="UP000176186"/>
    </source>
</evidence>
<protein>
    <submittedName>
        <fullName evidence="2">Uncharacterized protein</fullName>
    </submittedName>
</protein>
<dbReference type="AlphaFoldDB" id="A0A1F6BE46"/>
<proteinExistence type="predicted"/>
<dbReference type="Proteomes" id="UP000176186">
    <property type="component" value="Unassembled WGS sequence"/>
</dbReference>
<feature type="region of interest" description="Disordered" evidence="1">
    <location>
        <begin position="50"/>
        <end position="70"/>
    </location>
</feature>
<gene>
    <name evidence="2" type="ORF">A2363_01460</name>
</gene>
<sequence length="70" mass="8063">MRTNKELTANVVNFVLRKTLGQLDVAMQYRIAGRFGFRVSEKNWPPAYPEYHLSEQKPPDNAMATPPIEE</sequence>
<evidence type="ECO:0000313" key="2">
    <source>
        <dbReference type="EMBL" id="OGG35148.1"/>
    </source>
</evidence>
<dbReference type="EMBL" id="MFKE01000018">
    <property type="protein sequence ID" value="OGG35148.1"/>
    <property type="molecule type" value="Genomic_DNA"/>
</dbReference>
<reference evidence="2 3" key="1">
    <citation type="journal article" date="2016" name="Nat. Commun.">
        <title>Thousands of microbial genomes shed light on interconnected biogeochemical processes in an aquifer system.</title>
        <authorList>
            <person name="Anantharaman K."/>
            <person name="Brown C.T."/>
            <person name="Hug L.A."/>
            <person name="Sharon I."/>
            <person name="Castelle C.J."/>
            <person name="Probst A.J."/>
            <person name="Thomas B.C."/>
            <person name="Singh A."/>
            <person name="Wilkins M.J."/>
            <person name="Karaoz U."/>
            <person name="Brodie E.L."/>
            <person name="Williams K.H."/>
            <person name="Hubbard S.S."/>
            <person name="Banfield J.F."/>
        </authorList>
    </citation>
    <scope>NUCLEOTIDE SEQUENCE [LARGE SCALE GENOMIC DNA]</scope>
</reference>
<comment type="caution">
    <text evidence="2">The sequence shown here is derived from an EMBL/GenBank/DDBJ whole genome shotgun (WGS) entry which is preliminary data.</text>
</comment>
<evidence type="ECO:0000256" key="1">
    <source>
        <dbReference type="SAM" id="MobiDB-lite"/>
    </source>
</evidence>
<name>A0A1F6BE46_9BACT</name>
<dbReference type="STRING" id="1798401.A2363_01460"/>
<accession>A0A1F6BE46</accession>